<evidence type="ECO:0000313" key="9">
    <source>
        <dbReference type="EMBL" id="AOT61553.1"/>
    </source>
</evidence>
<feature type="domain" description="Membrane transport protein MMPL" evidence="8">
    <location>
        <begin position="67"/>
        <end position="366"/>
    </location>
</feature>
<keyword evidence="5 7" id="KW-0472">Membrane</keyword>
<dbReference type="SUPFAM" id="SSF82866">
    <property type="entry name" value="Multidrug efflux transporter AcrB transmembrane domain"/>
    <property type="match status" value="2"/>
</dbReference>
<protein>
    <submittedName>
        <fullName evidence="9">Membrane protein YdfJ</fullName>
    </submittedName>
</protein>
<evidence type="ECO:0000256" key="2">
    <source>
        <dbReference type="ARBA" id="ARBA00022475"/>
    </source>
</evidence>
<feature type="region of interest" description="Disordered" evidence="6">
    <location>
        <begin position="723"/>
        <end position="742"/>
    </location>
</feature>
<dbReference type="RefSeq" id="WP_069978405.1">
    <property type="nucleotide sequence ID" value="NZ_CP017316.1"/>
</dbReference>
<dbReference type="InterPro" id="IPR004869">
    <property type="entry name" value="MMPL_dom"/>
</dbReference>
<dbReference type="STRING" id="285473.A4G23_04441"/>
<evidence type="ECO:0000256" key="4">
    <source>
        <dbReference type="ARBA" id="ARBA00022989"/>
    </source>
</evidence>
<feature type="transmembrane region" description="Helical" evidence="7">
    <location>
        <begin position="679"/>
        <end position="706"/>
    </location>
</feature>
<feature type="transmembrane region" description="Helical" evidence="7">
    <location>
        <begin position="232"/>
        <end position="252"/>
    </location>
</feature>
<feature type="transmembrane region" description="Helical" evidence="7">
    <location>
        <begin position="21"/>
        <end position="40"/>
    </location>
</feature>
<dbReference type="InterPro" id="IPR050545">
    <property type="entry name" value="Mycobact_MmpL"/>
</dbReference>
<keyword evidence="4 7" id="KW-1133">Transmembrane helix</keyword>
<keyword evidence="2" id="KW-1003">Cell membrane</keyword>
<name>A0A1D8G809_9ACTN</name>
<feature type="transmembrane region" description="Helical" evidence="7">
    <location>
        <begin position="650"/>
        <end position="673"/>
    </location>
</feature>
<evidence type="ECO:0000256" key="6">
    <source>
        <dbReference type="SAM" id="MobiDB-lite"/>
    </source>
</evidence>
<feature type="transmembrane region" description="Helical" evidence="7">
    <location>
        <begin position="303"/>
        <end position="331"/>
    </location>
</feature>
<dbReference type="Pfam" id="PF03176">
    <property type="entry name" value="MMPL"/>
    <property type="match status" value="2"/>
</dbReference>
<dbReference type="PATRIC" id="fig|285473.5.peg.4667"/>
<dbReference type="EMBL" id="CP017316">
    <property type="protein sequence ID" value="AOT61553.1"/>
    <property type="molecule type" value="Genomic_DNA"/>
</dbReference>
<dbReference type="Proteomes" id="UP000095349">
    <property type="component" value="Chromosome"/>
</dbReference>
<feature type="transmembrane region" description="Helical" evidence="7">
    <location>
        <begin position="272"/>
        <end position="297"/>
    </location>
</feature>
<dbReference type="KEGG" id="srn:A4G23_04441"/>
<gene>
    <name evidence="9" type="primary">ydfJ_3</name>
    <name evidence="9" type="ORF">A4G23_04441</name>
</gene>
<proteinExistence type="predicted"/>
<evidence type="ECO:0000256" key="7">
    <source>
        <dbReference type="SAM" id="Phobius"/>
    </source>
</evidence>
<feature type="transmembrane region" description="Helical" evidence="7">
    <location>
        <begin position="376"/>
        <end position="395"/>
    </location>
</feature>
<dbReference type="PANTHER" id="PTHR33406">
    <property type="entry name" value="MEMBRANE PROTEIN MJ1562-RELATED"/>
    <property type="match status" value="1"/>
</dbReference>
<dbReference type="GO" id="GO:0005886">
    <property type="term" value="C:plasma membrane"/>
    <property type="evidence" value="ECO:0007669"/>
    <property type="project" value="UniProtKB-SubCell"/>
</dbReference>
<evidence type="ECO:0000313" key="10">
    <source>
        <dbReference type="Proteomes" id="UP000095349"/>
    </source>
</evidence>
<dbReference type="PANTHER" id="PTHR33406:SF13">
    <property type="entry name" value="MEMBRANE PROTEIN YDFJ"/>
    <property type="match status" value="1"/>
</dbReference>
<comment type="subcellular location">
    <subcellularLocation>
        <location evidence="1">Cell membrane</location>
        <topology evidence="1">Multi-pass membrane protein</topology>
    </subcellularLocation>
</comment>
<sequence>MEKQPITVRVASWSALNPGRAIAAWFAFVALCLAVGIAVGTNNAVAEDYRVGESGRAEAIATEAGLERKPTEQIMFSAGSGPLDEAKARAAAQDLGGRMKALPEVLEVDEPVLSESGRMLMVEVTMKGPRREALQHVDPLREQTTAVQKANPELVVEETGDASVSKGLNKQRGDDLAQTEVITFPITLLTLLVVFGSLVMVGVPLLLAVSSIAAAVGLSMVVSHLIPDAGVGMNVILLIGMAVGVDYTLFYLKREREERDKAAGGLSPEALVGIAAATAGRAIVVSGLAVIVSSATLFLATDIIFSSLATATILVVFVAMVSSVTVLPGLLVRIGRRADRRAARAAERGKPPRRRHPERTGRIFTALLNPARKRPAATLVLSALVMVGLALPALGMELRVLNKDTHSRAIPEMQTYDKLNDAFPDRRSEHWVVVRAEGDRRGEVATALDALARRAMDDPMFSRNPPAVRTSEDGRVSVMTLAVPHRLSSPAATGSLEHLRRDYLPATLGKVPGAQYGVDGPVAVDVDYLAHQDDKLPVVVGFLLLLTFLMTVVVFGSVVIGLVGVLLNLLSVAAAFGLLVVFFQWGLASTLFGFDESATSAIGSRVPLFLFVILFGLSMDYQVFVVSRIKEAAMNGMPTRQAVLDGIEKSAKVVTSAAVVMVTVFASFMFVHLAEMKQIGFSLAVAVVLDAFVIRVMILPSALILLGDAGWWLSKRTRRAQTAAASGTGGGGPATTAAPAARFRWPPARERAPDRIRGWSVASSWVPGGPRRALQRGPGRWLIASRTSARSSWLSERPAAANRSG</sequence>
<organism evidence="9 10">
    <name type="scientific">Streptomyces rubrolavendulae</name>
    <dbReference type="NCBI Taxonomy" id="285473"/>
    <lineage>
        <taxon>Bacteria</taxon>
        <taxon>Bacillati</taxon>
        <taxon>Actinomycetota</taxon>
        <taxon>Actinomycetes</taxon>
        <taxon>Kitasatosporales</taxon>
        <taxon>Streptomycetaceae</taxon>
        <taxon>Streptomyces</taxon>
    </lineage>
</organism>
<evidence type="ECO:0000256" key="1">
    <source>
        <dbReference type="ARBA" id="ARBA00004651"/>
    </source>
</evidence>
<evidence type="ECO:0000256" key="5">
    <source>
        <dbReference type="ARBA" id="ARBA00023136"/>
    </source>
</evidence>
<dbReference type="AlphaFoldDB" id="A0A1D8G809"/>
<feature type="domain" description="Membrane transport protein MMPL" evidence="8">
    <location>
        <begin position="411"/>
        <end position="745"/>
    </location>
</feature>
<evidence type="ECO:0000256" key="3">
    <source>
        <dbReference type="ARBA" id="ARBA00022692"/>
    </source>
</evidence>
<keyword evidence="3 7" id="KW-0812">Transmembrane</keyword>
<feature type="transmembrane region" description="Helical" evidence="7">
    <location>
        <begin position="608"/>
        <end position="629"/>
    </location>
</feature>
<dbReference type="Gene3D" id="1.20.1640.10">
    <property type="entry name" value="Multidrug efflux transporter AcrB transmembrane domain"/>
    <property type="match status" value="2"/>
</dbReference>
<evidence type="ECO:0000259" key="8">
    <source>
        <dbReference type="Pfam" id="PF03176"/>
    </source>
</evidence>
<feature type="transmembrane region" description="Helical" evidence="7">
    <location>
        <begin position="569"/>
        <end position="588"/>
    </location>
</feature>
<accession>A0A1D8G809</accession>
<feature type="region of interest" description="Disordered" evidence="6">
    <location>
        <begin position="786"/>
        <end position="805"/>
    </location>
</feature>
<feature type="transmembrane region" description="Helical" evidence="7">
    <location>
        <begin position="538"/>
        <end position="562"/>
    </location>
</feature>
<reference evidence="9 10" key="1">
    <citation type="submission" date="2016-09" db="EMBL/GenBank/DDBJ databases">
        <title>Streptomyces rubrolavendulae MJM4426 Genome sequencing and assembly.</title>
        <authorList>
            <person name="Kim J.-G."/>
        </authorList>
    </citation>
    <scope>NUCLEOTIDE SEQUENCE [LARGE SCALE GENOMIC DNA]</scope>
    <source>
        <strain evidence="9 10">MJM4426</strain>
    </source>
</reference>
<keyword evidence="10" id="KW-1185">Reference proteome</keyword>